<dbReference type="EMBL" id="BAABME010003239">
    <property type="protein sequence ID" value="GAA0158028.1"/>
    <property type="molecule type" value="Genomic_DNA"/>
</dbReference>
<feature type="domain" description="C3H1-type" evidence="6">
    <location>
        <begin position="173"/>
        <end position="200"/>
    </location>
</feature>
<protein>
    <recommendedName>
        <fullName evidence="6">C3H1-type domain-containing protein</fullName>
    </recommendedName>
</protein>
<keyword evidence="3 4" id="KW-0862">Zinc</keyword>
<dbReference type="PANTHER" id="PTHR36886:SF3">
    <property type="entry name" value="PROTEIN FRIGIDA-ESSENTIAL 1"/>
    <property type="match status" value="1"/>
</dbReference>
<dbReference type="PANTHER" id="PTHR36886">
    <property type="entry name" value="PROTEIN FRIGIDA-ESSENTIAL 1"/>
    <property type="match status" value="1"/>
</dbReference>
<evidence type="ECO:0000256" key="1">
    <source>
        <dbReference type="ARBA" id="ARBA00022723"/>
    </source>
</evidence>
<evidence type="ECO:0000256" key="5">
    <source>
        <dbReference type="SAM" id="MobiDB-lite"/>
    </source>
</evidence>
<gene>
    <name evidence="7" type="ORF">LIER_15156</name>
</gene>
<evidence type="ECO:0000256" key="4">
    <source>
        <dbReference type="PROSITE-ProRule" id="PRU00723"/>
    </source>
</evidence>
<name>A0AAV3Q6D0_LITER</name>
<feature type="region of interest" description="Disordered" evidence="5">
    <location>
        <begin position="1"/>
        <end position="33"/>
    </location>
</feature>
<feature type="zinc finger region" description="C3H1-type" evidence="4">
    <location>
        <begin position="173"/>
        <end position="200"/>
    </location>
</feature>
<dbReference type="Proteomes" id="UP001454036">
    <property type="component" value="Unassembled WGS sequence"/>
</dbReference>
<reference evidence="7 8" key="1">
    <citation type="submission" date="2024-01" db="EMBL/GenBank/DDBJ databases">
        <title>The complete chloroplast genome sequence of Lithospermum erythrorhizon: insights into the phylogenetic relationship among Boraginaceae species and the maternal lineages of purple gromwells.</title>
        <authorList>
            <person name="Okada T."/>
            <person name="Watanabe K."/>
        </authorList>
    </citation>
    <scope>NUCLEOTIDE SEQUENCE [LARGE SCALE GENOMIC DNA]</scope>
</reference>
<comment type="caution">
    <text evidence="7">The sequence shown here is derived from an EMBL/GenBank/DDBJ whole genome shotgun (WGS) entry which is preliminary data.</text>
</comment>
<keyword evidence="1 4" id="KW-0479">Metal-binding</keyword>
<dbReference type="Gene3D" id="4.10.1000.10">
    <property type="entry name" value="Zinc finger, CCCH-type"/>
    <property type="match status" value="1"/>
</dbReference>
<dbReference type="SUPFAM" id="SSF90229">
    <property type="entry name" value="CCCH zinc finger"/>
    <property type="match status" value="1"/>
</dbReference>
<feature type="region of interest" description="Disordered" evidence="5">
    <location>
        <begin position="470"/>
        <end position="492"/>
    </location>
</feature>
<dbReference type="SMART" id="SM00356">
    <property type="entry name" value="ZnF_C3H1"/>
    <property type="match status" value="1"/>
</dbReference>
<dbReference type="Pfam" id="PF00642">
    <property type="entry name" value="zf-CCCH"/>
    <property type="match status" value="1"/>
</dbReference>
<dbReference type="AlphaFoldDB" id="A0AAV3Q6D0"/>
<dbReference type="PROSITE" id="PS50103">
    <property type="entry name" value="ZF_C3H1"/>
    <property type="match status" value="1"/>
</dbReference>
<evidence type="ECO:0000313" key="7">
    <source>
        <dbReference type="EMBL" id="GAA0158028.1"/>
    </source>
</evidence>
<keyword evidence="8" id="KW-1185">Reference proteome</keyword>
<feature type="compositionally biased region" description="Polar residues" evidence="5">
    <location>
        <begin position="1"/>
        <end position="12"/>
    </location>
</feature>
<organism evidence="7 8">
    <name type="scientific">Lithospermum erythrorhizon</name>
    <name type="common">Purple gromwell</name>
    <name type="synonym">Lithospermum officinale var. erythrorhizon</name>
    <dbReference type="NCBI Taxonomy" id="34254"/>
    <lineage>
        <taxon>Eukaryota</taxon>
        <taxon>Viridiplantae</taxon>
        <taxon>Streptophyta</taxon>
        <taxon>Embryophyta</taxon>
        <taxon>Tracheophyta</taxon>
        <taxon>Spermatophyta</taxon>
        <taxon>Magnoliopsida</taxon>
        <taxon>eudicotyledons</taxon>
        <taxon>Gunneridae</taxon>
        <taxon>Pentapetalae</taxon>
        <taxon>asterids</taxon>
        <taxon>lamiids</taxon>
        <taxon>Boraginales</taxon>
        <taxon>Boraginaceae</taxon>
        <taxon>Boraginoideae</taxon>
        <taxon>Lithospermeae</taxon>
        <taxon>Lithospermum</taxon>
    </lineage>
</organism>
<dbReference type="InterPro" id="IPR036855">
    <property type="entry name" value="Znf_CCCH_sf"/>
</dbReference>
<feature type="compositionally biased region" description="Acidic residues" evidence="5">
    <location>
        <begin position="20"/>
        <end position="30"/>
    </location>
</feature>
<proteinExistence type="predicted"/>
<dbReference type="InterPro" id="IPR000571">
    <property type="entry name" value="Znf_CCCH"/>
</dbReference>
<evidence type="ECO:0000256" key="2">
    <source>
        <dbReference type="ARBA" id="ARBA00022771"/>
    </source>
</evidence>
<evidence type="ECO:0000313" key="8">
    <source>
        <dbReference type="Proteomes" id="UP001454036"/>
    </source>
</evidence>
<dbReference type="InterPro" id="IPR052650">
    <property type="entry name" value="Zinc_finger_CCCH"/>
</dbReference>
<feature type="region of interest" description="Disordered" evidence="5">
    <location>
        <begin position="49"/>
        <end position="77"/>
    </location>
</feature>
<dbReference type="GO" id="GO:0008270">
    <property type="term" value="F:zinc ion binding"/>
    <property type="evidence" value="ECO:0007669"/>
    <property type="project" value="UniProtKB-KW"/>
</dbReference>
<evidence type="ECO:0000259" key="6">
    <source>
        <dbReference type="PROSITE" id="PS50103"/>
    </source>
</evidence>
<accession>A0AAV3Q6D0</accession>
<evidence type="ECO:0000256" key="3">
    <source>
        <dbReference type="ARBA" id="ARBA00022833"/>
    </source>
</evidence>
<keyword evidence="2 4" id="KW-0863">Zinc-finger</keyword>
<sequence length="599" mass="66822">MQATSSPRATTNGAIYGGEIEAEEAEEQQDDNQAHLDLIAQQLTPITETLQQFVDDRSPLDPEQNEPSKKTHSSTPVAFEANAVGELELAGEDNTTGNRSVNAQFCKASDEIGTNCYEKEEVSGQNRIATVRARAYFEDMPDRKRLIEPVKYKLDATQIAESSSTPKLNDRNKRPAVLCSFFSKGWCIKGKSCRFLHIKDGLASKCKESVANAAKKECEHFLGKADSSLEENSALDDGEILKQKNDLRGLLKGDPGFHVFRGHERWPISSGGQKMSSLSTSWKRDPSQIQKCLASHAEYQASETSYFHRYSLESSGSGSRNHPTNQNAEYNTRLIGNWEPSIPFRPSHIITQRILSGAKICDRIHDSAEQTQMRDKFSQCEQDAFGESNNVYAKPHVKAAGTFFPGYGSGTSFISGSNFYSKEIQKDSSNIQCVNAETTAEKQRSSLLIEKESSLNSTESRTIVEADMEDVNDSEPCTDRQSHTTLPKIDSAREDNYTDVDLKSDANAHKESKGLKIFHAALVERVKELLRHPWRDGLLRKDVYKLIVKKTVDKVISTMEPHQIPANAESIEQYFLVFNGKLTKLVEAYVDKYGKPVPG</sequence>